<dbReference type="NCBIfam" id="TIGR01003">
    <property type="entry name" value="PTS_HPr_family"/>
    <property type="match status" value="1"/>
</dbReference>
<feature type="domain" description="HPr" evidence="6">
    <location>
        <begin position="1"/>
        <end position="85"/>
    </location>
</feature>
<comment type="function">
    <text evidence="1">General (non sugar-specific) component of the phosphoenolpyruvate-dependent sugar phosphotransferase system (sugar PTS). This major carbohydrate active-transport system catalyzes the phosphorylation of incoming sugar substrates concomitantly with their translocation across the cell membrane. The phosphoryl group from phosphoenolpyruvate (PEP) is transferred to the phosphoryl carrier protein HPr by enzyme I. Phospho-HPr then transfers it to the PTS EIIA domain.</text>
</comment>
<dbReference type="PROSITE" id="PS00369">
    <property type="entry name" value="PTS_HPR_HIS"/>
    <property type="match status" value="1"/>
</dbReference>
<dbReference type="Pfam" id="PF00381">
    <property type="entry name" value="PTS-HPr"/>
    <property type="match status" value="1"/>
</dbReference>
<evidence type="ECO:0000313" key="7">
    <source>
        <dbReference type="EMBL" id="GLV12461.1"/>
    </source>
</evidence>
<dbReference type="InterPro" id="IPR000032">
    <property type="entry name" value="HPr-like"/>
</dbReference>
<evidence type="ECO:0000256" key="3">
    <source>
        <dbReference type="ARBA" id="ARBA00022448"/>
    </source>
</evidence>
<keyword evidence="4" id="KW-0762">Sugar transport</keyword>
<dbReference type="InterPro" id="IPR035895">
    <property type="entry name" value="HPr-like_sf"/>
</dbReference>
<dbReference type="PANTHER" id="PTHR33705:SF1">
    <property type="entry name" value="PHOSPHOCARRIER PROTEIN HPR"/>
    <property type="match status" value="1"/>
</dbReference>
<evidence type="ECO:0000256" key="4">
    <source>
        <dbReference type="ARBA" id="ARBA00022597"/>
    </source>
</evidence>
<dbReference type="EMBL" id="BSRA01000001">
    <property type="protein sequence ID" value="GLV12461.1"/>
    <property type="molecule type" value="Genomic_DNA"/>
</dbReference>
<evidence type="ECO:0000259" key="6">
    <source>
        <dbReference type="PROSITE" id="PS51350"/>
    </source>
</evidence>
<reference evidence="10" key="1">
    <citation type="submission" date="2016-10" db="EMBL/GenBank/DDBJ databases">
        <authorList>
            <person name="Varghese N."/>
        </authorList>
    </citation>
    <scope>NUCLEOTIDE SEQUENCE [LARGE SCALE GENOMIC DNA]</scope>
    <source>
        <strain evidence="10">DSM 12489</strain>
    </source>
</reference>
<dbReference type="PANTHER" id="PTHR33705">
    <property type="entry name" value="PHOSPHOCARRIER PROTEIN HPR"/>
    <property type="match status" value="1"/>
</dbReference>
<name>A0A1H2SPV4_9BACL</name>
<evidence type="ECO:0000256" key="5">
    <source>
        <dbReference type="ARBA" id="ARBA00033055"/>
    </source>
</evidence>
<evidence type="ECO:0000256" key="2">
    <source>
        <dbReference type="ARBA" id="ARBA00020422"/>
    </source>
</evidence>
<accession>A0A1H2SPV4</accession>
<organism evidence="9 10">
    <name type="scientific">Alicyclobacillus hesperidum</name>
    <dbReference type="NCBI Taxonomy" id="89784"/>
    <lineage>
        <taxon>Bacteria</taxon>
        <taxon>Bacillati</taxon>
        <taxon>Bacillota</taxon>
        <taxon>Bacilli</taxon>
        <taxon>Bacillales</taxon>
        <taxon>Alicyclobacillaceae</taxon>
        <taxon>Alicyclobacillus</taxon>
    </lineage>
</organism>
<keyword evidence="10" id="KW-1185">Reference proteome</keyword>
<evidence type="ECO:0000313" key="8">
    <source>
        <dbReference type="EMBL" id="GLV12469.1"/>
    </source>
</evidence>
<dbReference type="Proteomes" id="UP000182589">
    <property type="component" value="Unassembled WGS sequence"/>
</dbReference>
<dbReference type="AlphaFoldDB" id="A0A1H2SPV4"/>
<dbReference type="EMBL" id="FNOJ01000004">
    <property type="protein sequence ID" value="SDW33079.1"/>
    <property type="molecule type" value="Genomic_DNA"/>
</dbReference>
<dbReference type="InterPro" id="IPR001020">
    <property type="entry name" value="PTS_HPr_His_P_site"/>
</dbReference>
<dbReference type="PRINTS" id="PR00107">
    <property type="entry name" value="PHOSPHOCPHPR"/>
</dbReference>
<protein>
    <recommendedName>
        <fullName evidence="2">Phosphocarrier protein HPr</fullName>
    </recommendedName>
    <alternativeName>
        <fullName evidence="5">Histidine-containing protein</fullName>
    </alternativeName>
</protein>
<dbReference type="InterPro" id="IPR050399">
    <property type="entry name" value="HPr"/>
</dbReference>
<proteinExistence type="predicted"/>
<evidence type="ECO:0000313" key="9">
    <source>
        <dbReference type="EMBL" id="SDW33079.1"/>
    </source>
</evidence>
<dbReference type="CDD" id="cd00367">
    <property type="entry name" value="PTS-HPr_like"/>
    <property type="match status" value="1"/>
</dbReference>
<reference evidence="7" key="3">
    <citation type="submission" date="2023-02" db="EMBL/GenBank/DDBJ databases">
        <title>Proposal of a novel subspecies: Alicyclobacillus hesperidum subspecies aegle.</title>
        <authorList>
            <person name="Goto K."/>
            <person name="Fujii T."/>
            <person name="Yasui K."/>
            <person name="Mochida K."/>
            <person name="Kato-Tanaka Y."/>
            <person name="Morohoshi S."/>
            <person name="An S.Y."/>
            <person name="Kasai H."/>
            <person name="Yokota A."/>
        </authorList>
    </citation>
    <scope>NUCLEOTIDE SEQUENCE</scope>
    <source>
        <strain evidence="7">DSM 12766</strain>
    </source>
</reference>
<sequence>MKEQSVVVQLESGLHARPASEFVSAAQRFSSHISLQVGNKTVDGKSILGILSLAIAKGTQVLVKADGQDEEEAVRTLTAILTSTL</sequence>
<dbReference type="SUPFAM" id="SSF55594">
    <property type="entry name" value="HPr-like"/>
    <property type="match status" value="1"/>
</dbReference>
<gene>
    <name evidence="7" type="primary">ptsH_1</name>
    <name evidence="8" type="synonym">ptsH_2</name>
    <name evidence="7" type="ORF">Heshes_01450</name>
    <name evidence="8" type="ORF">Heshes_01530</name>
    <name evidence="9" type="ORF">SAMN04489725_104155</name>
</gene>
<reference evidence="9" key="2">
    <citation type="submission" date="2016-10" db="EMBL/GenBank/DDBJ databases">
        <authorList>
            <person name="de Groot N.N."/>
        </authorList>
    </citation>
    <scope>NUCLEOTIDE SEQUENCE [LARGE SCALE GENOMIC DNA]</scope>
    <source>
        <strain evidence="9">DSM 12489</strain>
    </source>
</reference>
<dbReference type="Gene3D" id="3.30.1340.10">
    <property type="entry name" value="HPr-like"/>
    <property type="match status" value="1"/>
</dbReference>
<dbReference type="PROSITE" id="PS51350">
    <property type="entry name" value="PTS_HPR_DOM"/>
    <property type="match status" value="1"/>
</dbReference>
<keyword evidence="3" id="KW-0813">Transport</keyword>
<evidence type="ECO:0000256" key="1">
    <source>
        <dbReference type="ARBA" id="ARBA00003681"/>
    </source>
</evidence>
<dbReference type="EMBL" id="BSRA01000001">
    <property type="protein sequence ID" value="GLV12469.1"/>
    <property type="molecule type" value="Genomic_DNA"/>
</dbReference>
<dbReference type="RefSeq" id="WP_040290173.1">
    <property type="nucleotide sequence ID" value="NZ_BSRA01000001.1"/>
</dbReference>
<dbReference type="STRING" id="89784.SAMN04489725_104155"/>
<evidence type="ECO:0000313" key="10">
    <source>
        <dbReference type="Proteomes" id="UP000182589"/>
    </source>
</evidence>
<dbReference type="Proteomes" id="UP001157137">
    <property type="component" value="Unassembled WGS sequence"/>
</dbReference>